<evidence type="ECO:0008006" key="3">
    <source>
        <dbReference type="Google" id="ProtNLM"/>
    </source>
</evidence>
<organism evidence="1 2">
    <name type="scientific">Catenulispora yoronensis</name>
    <dbReference type="NCBI Taxonomy" id="450799"/>
    <lineage>
        <taxon>Bacteria</taxon>
        <taxon>Bacillati</taxon>
        <taxon>Actinomycetota</taxon>
        <taxon>Actinomycetes</taxon>
        <taxon>Catenulisporales</taxon>
        <taxon>Catenulisporaceae</taxon>
        <taxon>Catenulispora</taxon>
    </lineage>
</organism>
<name>A0ABP5GEB4_9ACTN</name>
<keyword evidence="2" id="KW-1185">Reference proteome</keyword>
<reference evidence="2" key="1">
    <citation type="journal article" date="2019" name="Int. J. Syst. Evol. Microbiol.">
        <title>The Global Catalogue of Microorganisms (GCM) 10K type strain sequencing project: providing services to taxonomists for standard genome sequencing and annotation.</title>
        <authorList>
            <consortium name="The Broad Institute Genomics Platform"/>
            <consortium name="The Broad Institute Genome Sequencing Center for Infectious Disease"/>
            <person name="Wu L."/>
            <person name="Ma J."/>
        </authorList>
    </citation>
    <scope>NUCLEOTIDE SEQUENCE [LARGE SCALE GENOMIC DNA]</scope>
    <source>
        <strain evidence="2">JCM 16014</strain>
    </source>
</reference>
<gene>
    <name evidence="1" type="ORF">GCM10009839_52640</name>
</gene>
<accession>A0ABP5GEB4</accession>
<proteinExistence type="predicted"/>
<dbReference type="EMBL" id="BAAAQN010000034">
    <property type="protein sequence ID" value="GAA2043052.1"/>
    <property type="molecule type" value="Genomic_DNA"/>
</dbReference>
<sequence length="111" mass="12923">MIYWEAEISRMKFAKRAVEAAEQDHPWRVESPRDPATPQALREMERVVRRPLDRDYLDFLLHADGWPAFLQDIDLFGACDIGGEALSEAREMIQYLEPEVLVCPLDCWCGR</sequence>
<evidence type="ECO:0000313" key="1">
    <source>
        <dbReference type="EMBL" id="GAA2043052.1"/>
    </source>
</evidence>
<dbReference type="Proteomes" id="UP001500751">
    <property type="component" value="Unassembled WGS sequence"/>
</dbReference>
<dbReference type="RefSeq" id="WP_344668325.1">
    <property type="nucleotide sequence ID" value="NZ_BAAAQN010000034.1"/>
</dbReference>
<evidence type="ECO:0000313" key="2">
    <source>
        <dbReference type="Proteomes" id="UP001500751"/>
    </source>
</evidence>
<protein>
    <recommendedName>
        <fullName evidence="3">SMI1/KNR4 family protein</fullName>
    </recommendedName>
</protein>
<comment type="caution">
    <text evidence="1">The sequence shown here is derived from an EMBL/GenBank/DDBJ whole genome shotgun (WGS) entry which is preliminary data.</text>
</comment>